<evidence type="ECO:0000313" key="2">
    <source>
        <dbReference type="EMBL" id="MDC8832902.1"/>
    </source>
</evidence>
<keyword evidence="1" id="KW-0472">Membrane</keyword>
<organism evidence="2 3">
    <name type="scientific">Alteromonas gilva</name>
    <dbReference type="NCBI Taxonomy" id="2987522"/>
    <lineage>
        <taxon>Bacteria</taxon>
        <taxon>Pseudomonadati</taxon>
        <taxon>Pseudomonadota</taxon>
        <taxon>Gammaproteobacteria</taxon>
        <taxon>Alteromonadales</taxon>
        <taxon>Alteromonadaceae</taxon>
        <taxon>Alteromonas/Salinimonas group</taxon>
        <taxon>Alteromonas</taxon>
    </lineage>
</organism>
<feature type="transmembrane region" description="Helical" evidence="1">
    <location>
        <begin position="27"/>
        <end position="45"/>
    </location>
</feature>
<sequence>MMPFINDFDRLKADKAYRAREARKAEVWVFMTGVLMLPALFYILFSESASMLFALLPLVVFFFVVSGQNPIKTVRSGAGNFIAGFMACKTAISEIVEGIKHD</sequence>
<evidence type="ECO:0000313" key="3">
    <source>
        <dbReference type="Proteomes" id="UP001218788"/>
    </source>
</evidence>
<keyword evidence="1" id="KW-1133">Transmembrane helix</keyword>
<keyword evidence="1" id="KW-0812">Transmembrane</keyword>
<keyword evidence="3" id="KW-1185">Reference proteome</keyword>
<comment type="caution">
    <text evidence="2">The sequence shown here is derived from an EMBL/GenBank/DDBJ whole genome shotgun (WGS) entry which is preliminary data.</text>
</comment>
<gene>
    <name evidence="2" type="ORF">OIK42_19285</name>
</gene>
<proteinExistence type="predicted"/>
<dbReference type="EMBL" id="JAQQXP010000004">
    <property type="protein sequence ID" value="MDC8832902.1"/>
    <property type="molecule type" value="Genomic_DNA"/>
</dbReference>
<evidence type="ECO:0000256" key="1">
    <source>
        <dbReference type="SAM" id="Phobius"/>
    </source>
</evidence>
<evidence type="ECO:0008006" key="4">
    <source>
        <dbReference type="Google" id="ProtNLM"/>
    </source>
</evidence>
<accession>A0ABT5L765</accession>
<dbReference type="Proteomes" id="UP001218788">
    <property type="component" value="Unassembled WGS sequence"/>
</dbReference>
<protein>
    <recommendedName>
        <fullName evidence="4">FUSC family protein</fullName>
    </recommendedName>
</protein>
<name>A0ABT5L765_9ALTE</name>
<feature type="transmembrane region" description="Helical" evidence="1">
    <location>
        <begin position="51"/>
        <end position="67"/>
    </location>
</feature>
<reference evidence="2 3" key="1">
    <citation type="submission" date="2022-10" db="EMBL/GenBank/DDBJ databases">
        <title>Alteromonas sp. chi3 Genome sequencing.</title>
        <authorList>
            <person name="Park S."/>
        </authorList>
    </citation>
    <scope>NUCLEOTIDE SEQUENCE [LARGE SCALE GENOMIC DNA]</scope>
    <source>
        <strain evidence="3">chi3</strain>
    </source>
</reference>
<dbReference type="RefSeq" id="WP_273642799.1">
    <property type="nucleotide sequence ID" value="NZ_JAQQXP010000004.1"/>
</dbReference>